<keyword evidence="7 8" id="KW-0472">Membrane</keyword>
<keyword evidence="4" id="KW-1003">Cell membrane</keyword>
<feature type="transmembrane region" description="Helical" evidence="8">
    <location>
        <begin position="213"/>
        <end position="241"/>
    </location>
</feature>
<proteinExistence type="inferred from homology"/>
<comment type="similarity">
    <text evidence="2">Belongs to the autoinducer-2 exporter (AI-2E) (TC 2.A.86) family.</text>
</comment>
<evidence type="ECO:0000256" key="4">
    <source>
        <dbReference type="ARBA" id="ARBA00022475"/>
    </source>
</evidence>
<evidence type="ECO:0000256" key="8">
    <source>
        <dbReference type="SAM" id="Phobius"/>
    </source>
</evidence>
<evidence type="ECO:0000256" key="3">
    <source>
        <dbReference type="ARBA" id="ARBA00022448"/>
    </source>
</evidence>
<feature type="transmembrane region" description="Helical" evidence="8">
    <location>
        <begin position="273"/>
        <end position="293"/>
    </location>
</feature>
<dbReference type="InterPro" id="IPR002549">
    <property type="entry name" value="AI-2E-like"/>
</dbReference>
<evidence type="ECO:0000256" key="1">
    <source>
        <dbReference type="ARBA" id="ARBA00004651"/>
    </source>
</evidence>
<dbReference type="GO" id="GO:0005886">
    <property type="term" value="C:plasma membrane"/>
    <property type="evidence" value="ECO:0007669"/>
    <property type="project" value="UniProtKB-SubCell"/>
</dbReference>
<evidence type="ECO:0000313" key="9">
    <source>
        <dbReference type="EMBL" id="SBV99559.1"/>
    </source>
</evidence>
<feature type="transmembrane region" description="Helical" evidence="8">
    <location>
        <begin position="247"/>
        <end position="266"/>
    </location>
</feature>
<comment type="subcellular location">
    <subcellularLocation>
        <location evidence="1">Cell membrane</location>
        <topology evidence="1">Multi-pass membrane protein</topology>
    </subcellularLocation>
</comment>
<keyword evidence="5 8" id="KW-0812">Transmembrane</keyword>
<dbReference type="PANTHER" id="PTHR21716:SF53">
    <property type="entry name" value="PERMEASE PERM-RELATED"/>
    <property type="match status" value="1"/>
</dbReference>
<feature type="transmembrane region" description="Helical" evidence="8">
    <location>
        <begin position="305"/>
        <end position="338"/>
    </location>
</feature>
<organism evidence="9">
    <name type="scientific">uncultured Alphaproteobacteria bacterium</name>
    <dbReference type="NCBI Taxonomy" id="91750"/>
    <lineage>
        <taxon>Bacteria</taxon>
        <taxon>Pseudomonadati</taxon>
        <taxon>Pseudomonadota</taxon>
        <taxon>Alphaproteobacteria</taxon>
        <taxon>environmental samples</taxon>
    </lineage>
</organism>
<dbReference type="GO" id="GO:0055085">
    <property type="term" value="P:transmembrane transport"/>
    <property type="evidence" value="ECO:0007669"/>
    <property type="project" value="TreeGrafter"/>
</dbReference>
<protein>
    <submittedName>
        <fullName evidence="9">Putative Permease protein</fullName>
    </submittedName>
</protein>
<dbReference type="EMBL" id="FLUO01000001">
    <property type="protein sequence ID" value="SBV99559.1"/>
    <property type="molecule type" value="Genomic_DNA"/>
</dbReference>
<dbReference type="PANTHER" id="PTHR21716">
    <property type="entry name" value="TRANSMEMBRANE PROTEIN"/>
    <property type="match status" value="1"/>
</dbReference>
<sequence>MTELIEKRTLRGWLIAVALFFLALYLLRGMLLPFVAGFALAYFLDPIADRLERAGMRRVPAVVVLSVAFALVVTGLALVLIPAIQGQVVTLIENAPGYADRFWAAVSPHVDWAIEHLPPEQVQSLKDAAGSFAGNAVSWAGSFVRGLLKQGFAVINVVSFLVVTPVVTIYLLRDWDRMVARVDAYLPRAQAPKIRGIFADIDRTLAGFVRGQATVCLCLAAIYGGGLSLVGLEAGLLVGIGTGMLSFIPYVGSITGFAISVVLALVQYSDWPHILGVAAVFGVGQTLEGYFLTPRLVGNRVGLHPVWVLFALFAGGNLFGFLGVLVALPVAAVIGVLVRHALRRYLASDAYANGSATDDD</sequence>
<evidence type="ECO:0000256" key="7">
    <source>
        <dbReference type="ARBA" id="ARBA00023136"/>
    </source>
</evidence>
<gene>
    <name evidence="9" type="ORF">KL86APRO_11182</name>
</gene>
<dbReference type="Pfam" id="PF01594">
    <property type="entry name" value="AI-2E_transport"/>
    <property type="match status" value="1"/>
</dbReference>
<dbReference type="AlphaFoldDB" id="A0A212JJD7"/>
<keyword evidence="3" id="KW-0813">Transport</keyword>
<evidence type="ECO:0000256" key="2">
    <source>
        <dbReference type="ARBA" id="ARBA00009773"/>
    </source>
</evidence>
<feature type="transmembrane region" description="Helical" evidence="8">
    <location>
        <begin position="152"/>
        <end position="172"/>
    </location>
</feature>
<evidence type="ECO:0000256" key="5">
    <source>
        <dbReference type="ARBA" id="ARBA00022692"/>
    </source>
</evidence>
<feature type="transmembrane region" description="Helical" evidence="8">
    <location>
        <begin position="62"/>
        <end position="84"/>
    </location>
</feature>
<accession>A0A212JJD7</accession>
<keyword evidence="6 8" id="KW-1133">Transmembrane helix</keyword>
<evidence type="ECO:0000256" key="6">
    <source>
        <dbReference type="ARBA" id="ARBA00022989"/>
    </source>
</evidence>
<feature type="transmembrane region" description="Helical" evidence="8">
    <location>
        <begin position="12"/>
        <end position="41"/>
    </location>
</feature>
<name>A0A212JJD7_9PROT</name>
<reference evidence="9" key="1">
    <citation type="submission" date="2016-04" db="EMBL/GenBank/DDBJ databases">
        <authorList>
            <person name="Evans L.H."/>
            <person name="Alamgir A."/>
            <person name="Owens N."/>
            <person name="Weber N.D."/>
            <person name="Virtaneva K."/>
            <person name="Barbian K."/>
            <person name="Babar A."/>
            <person name="Rosenke K."/>
        </authorList>
    </citation>
    <scope>NUCLEOTIDE SEQUENCE</scope>
    <source>
        <strain evidence="9">86</strain>
    </source>
</reference>